<dbReference type="EMBL" id="CALSDN010000003">
    <property type="protein sequence ID" value="CAH6719936.1"/>
    <property type="molecule type" value="Genomic_DNA"/>
</dbReference>
<evidence type="ECO:0000313" key="1">
    <source>
        <dbReference type="EMBL" id="CAH6719936.1"/>
    </source>
</evidence>
<comment type="caution">
    <text evidence="1">The sequence shown here is derived from an EMBL/GenBank/DDBJ whole genome shotgun (WGS) entry which is preliminary data.</text>
</comment>
<keyword evidence="2" id="KW-1185">Reference proteome</keyword>
<proteinExistence type="predicted"/>
<accession>A0ACA9Y4M9</accession>
<sequence length="376" mass="44750">MKEDIIYANFQPTEAKLLKNGSGSQLLIDNPILSSVLSKIFPYLLLIDNVLEILTWTNEDLYSNLLLIILYSILIMYWNYMNLVVIPILVTLCFGYIIWIINSIVYDTKFNEKPTIDEILSVLHNITIRFEMILRPVARTNLKLRNFLQIFIVSLILIPINFLIVTYILSPQKFLWLFGVFLLTYHSPWSFSIRRLLWRSIYIRVFVFYLTGLNIKLDAKNNKFKFNDEKNDTDVTSNDFKILQKKIESPTRLNQVVKFEVFENERRWIGLGWSKFLLPSERANYCTTSLKEIPDINSFTPPVYSNDLYNYKWEWIDKSWVIDKEFSKNKNNGWIYSDNNWENDELSDGFSKFTRSRKWYRTATLIIDKKLNVYDE</sequence>
<gene>
    <name evidence="1" type="ORF">CLIB1444_03S00782</name>
</gene>
<reference evidence="1" key="1">
    <citation type="submission" date="2022-06" db="EMBL/GenBank/DDBJ databases">
        <authorList>
            <person name="Legras J.-L."/>
            <person name="Devillers H."/>
            <person name="Grondin C."/>
        </authorList>
    </citation>
    <scope>NUCLEOTIDE SEQUENCE</scope>
    <source>
        <strain evidence="1">CLIB 1444</strain>
    </source>
</reference>
<evidence type="ECO:0000313" key="2">
    <source>
        <dbReference type="Proteomes" id="UP001152531"/>
    </source>
</evidence>
<name>A0ACA9Y4M9_9ASCO</name>
<dbReference type="Proteomes" id="UP001152531">
    <property type="component" value="Unassembled WGS sequence"/>
</dbReference>
<protein>
    <submittedName>
        <fullName evidence="1">Peroxisomal membrane protein Pex31p</fullName>
    </submittedName>
</protein>
<organism evidence="1 2">
    <name type="scientific">[Candida] jaroonii</name>
    <dbReference type="NCBI Taxonomy" id="467808"/>
    <lineage>
        <taxon>Eukaryota</taxon>
        <taxon>Fungi</taxon>
        <taxon>Dikarya</taxon>
        <taxon>Ascomycota</taxon>
        <taxon>Saccharomycotina</taxon>
        <taxon>Pichiomycetes</taxon>
        <taxon>Debaryomycetaceae</taxon>
        <taxon>Yamadazyma</taxon>
    </lineage>
</organism>